<dbReference type="InterPro" id="IPR027417">
    <property type="entry name" value="P-loop_NTPase"/>
</dbReference>
<dbReference type="GO" id="GO:0019634">
    <property type="term" value="P:organic phosphonate metabolic process"/>
    <property type="evidence" value="ECO:0007669"/>
    <property type="project" value="UniProtKB-UniRule"/>
</dbReference>
<evidence type="ECO:0000256" key="3">
    <source>
        <dbReference type="ARBA" id="ARBA00022679"/>
    </source>
</evidence>
<dbReference type="Gene3D" id="3.40.50.300">
    <property type="entry name" value="P-loop containing nucleotide triphosphate hydrolases"/>
    <property type="match status" value="1"/>
</dbReference>
<dbReference type="GO" id="GO:0005829">
    <property type="term" value="C:cytosol"/>
    <property type="evidence" value="ECO:0007669"/>
    <property type="project" value="TreeGrafter"/>
</dbReference>
<feature type="binding site" evidence="6">
    <location>
        <begin position="10"/>
        <end position="17"/>
    </location>
    <ligand>
        <name>ATP</name>
        <dbReference type="ChEBI" id="CHEBI:30616"/>
    </ligand>
</feature>
<dbReference type="SUPFAM" id="SSF52540">
    <property type="entry name" value="P-loop containing nucleoside triphosphate hydrolases"/>
    <property type="match status" value="1"/>
</dbReference>
<feature type="domain" description="Guanylate kinase/L-type calcium channel beta subunit" evidence="7">
    <location>
        <begin position="2"/>
        <end position="182"/>
    </location>
</feature>
<evidence type="ECO:0000313" key="9">
    <source>
        <dbReference type="Proteomes" id="UP000199636"/>
    </source>
</evidence>
<dbReference type="NCBIfam" id="NF007485">
    <property type="entry name" value="PRK10078.1"/>
    <property type="match status" value="1"/>
</dbReference>
<dbReference type="Proteomes" id="UP000199636">
    <property type="component" value="Unassembled WGS sequence"/>
</dbReference>
<sequence length="183" mass="19737">MAGKLIYLMGPSGSGKDSLLQAAAAPLAARGCRIVRRVITRSAEALGEDAEAVSREVFDALERSGAFAMSWRANGLCYGIPRHIDDWLAEGHAVLLNGSRAYLAEARRRYPGLLAVLLQVAPDALRKRLTARGRENPTEIEARLARNATFAEGLQGPLRILDNSAALTDSVQHLLKLLDDAGH</sequence>
<evidence type="ECO:0000313" key="8">
    <source>
        <dbReference type="EMBL" id="SDH38969.1"/>
    </source>
</evidence>
<protein>
    <recommendedName>
        <fullName evidence="6">Ribose 1,5-bisphosphate phosphokinase PhnN</fullName>
        <ecNumber evidence="6">2.7.4.23</ecNumber>
    </recommendedName>
    <alternativeName>
        <fullName evidence="6">Ribose 1,5-bisphosphokinase</fullName>
    </alternativeName>
</protein>
<accession>A0A1G8C0W1</accession>
<evidence type="ECO:0000256" key="2">
    <source>
        <dbReference type="ARBA" id="ARBA00005069"/>
    </source>
</evidence>
<keyword evidence="4 6" id="KW-0547">Nucleotide-binding</keyword>
<keyword evidence="5 6" id="KW-0067">ATP-binding</keyword>
<dbReference type="NCBIfam" id="TIGR02322">
    <property type="entry name" value="phosphon_PhnN"/>
    <property type="match status" value="1"/>
</dbReference>
<name>A0A1G8C0W1_9PSED</name>
<dbReference type="OrthoDB" id="341217at2"/>
<evidence type="ECO:0000256" key="6">
    <source>
        <dbReference type="HAMAP-Rule" id="MF_00836"/>
    </source>
</evidence>
<dbReference type="PANTHER" id="PTHR23117:SF8">
    <property type="entry name" value="RIBOSE 1,5-BISPHOSPHATE PHOSPHOKINASE PHNN"/>
    <property type="match status" value="1"/>
</dbReference>
<dbReference type="HAMAP" id="MF_00836">
    <property type="entry name" value="PhnN"/>
    <property type="match status" value="1"/>
</dbReference>
<dbReference type="SMART" id="SM00072">
    <property type="entry name" value="GuKc"/>
    <property type="match status" value="1"/>
</dbReference>
<comment type="pathway">
    <text evidence="2 6">Metabolic intermediate biosynthesis; 5-phospho-alpha-D-ribose 1-diphosphate biosynthesis; 5-phospho-alpha-D-ribose 1-diphosphate from D-ribose 5-phosphate (route II): step 3/3.</text>
</comment>
<gene>
    <name evidence="6" type="primary">phnN</name>
    <name evidence="8" type="ORF">SAMN05216272_101327</name>
</gene>
<comment type="similarity">
    <text evidence="6">Belongs to the ribose 1,5-bisphosphokinase family.</text>
</comment>
<evidence type="ECO:0000256" key="4">
    <source>
        <dbReference type="ARBA" id="ARBA00022741"/>
    </source>
</evidence>
<keyword evidence="9" id="KW-1185">Reference proteome</keyword>
<dbReference type="PANTHER" id="PTHR23117">
    <property type="entry name" value="GUANYLATE KINASE-RELATED"/>
    <property type="match status" value="1"/>
</dbReference>
<dbReference type="GO" id="GO:0006015">
    <property type="term" value="P:5-phosphoribose 1-diphosphate biosynthetic process"/>
    <property type="evidence" value="ECO:0007669"/>
    <property type="project" value="UniProtKB-UniRule"/>
</dbReference>
<dbReference type="GO" id="GO:0033863">
    <property type="term" value="F:ribose 1,5-bisphosphate phosphokinase activity"/>
    <property type="evidence" value="ECO:0007669"/>
    <property type="project" value="UniProtKB-UniRule"/>
</dbReference>
<dbReference type="AlphaFoldDB" id="A0A1G8C0W1"/>
<keyword evidence="3 6" id="KW-0808">Transferase</keyword>
<dbReference type="UniPathway" id="UPA00087">
    <property type="reaction ID" value="UER00175"/>
</dbReference>
<organism evidence="8 9">
    <name type="scientific">Pseudomonas panipatensis</name>
    <dbReference type="NCBI Taxonomy" id="428992"/>
    <lineage>
        <taxon>Bacteria</taxon>
        <taxon>Pseudomonadati</taxon>
        <taxon>Pseudomonadota</taxon>
        <taxon>Gammaproteobacteria</taxon>
        <taxon>Pseudomonadales</taxon>
        <taxon>Pseudomonadaceae</taxon>
        <taxon>Pseudomonas</taxon>
    </lineage>
</organism>
<dbReference type="RefSeq" id="WP_090260143.1">
    <property type="nucleotide sequence ID" value="NZ_FNDS01000001.1"/>
</dbReference>
<proteinExistence type="inferred from homology"/>
<comment type="catalytic activity">
    <reaction evidence="1 6">
        <text>alpha-D-ribose 1,5-bisphosphate + ATP = 5-phospho-alpha-D-ribose 1-diphosphate + ADP</text>
        <dbReference type="Rhea" id="RHEA:20109"/>
        <dbReference type="ChEBI" id="CHEBI:30616"/>
        <dbReference type="ChEBI" id="CHEBI:58017"/>
        <dbReference type="ChEBI" id="CHEBI:68688"/>
        <dbReference type="ChEBI" id="CHEBI:456216"/>
        <dbReference type="EC" id="2.7.4.23"/>
    </reaction>
</comment>
<evidence type="ECO:0000256" key="1">
    <source>
        <dbReference type="ARBA" id="ARBA00000373"/>
    </source>
</evidence>
<dbReference type="EC" id="2.7.4.23" evidence="6"/>
<dbReference type="EMBL" id="FNDS01000001">
    <property type="protein sequence ID" value="SDH38969.1"/>
    <property type="molecule type" value="Genomic_DNA"/>
</dbReference>
<evidence type="ECO:0000259" key="7">
    <source>
        <dbReference type="SMART" id="SM00072"/>
    </source>
</evidence>
<reference evidence="9" key="1">
    <citation type="submission" date="2016-10" db="EMBL/GenBank/DDBJ databases">
        <authorList>
            <person name="Varghese N."/>
            <person name="Submissions S."/>
        </authorList>
    </citation>
    <scope>NUCLEOTIDE SEQUENCE [LARGE SCALE GENOMIC DNA]</scope>
    <source>
        <strain evidence="9">CCM 7469</strain>
    </source>
</reference>
<dbReference type="InterPro" id="IPR012699">
    <property type="entry name" value="PhnN"/>
</dbReference>
<dbReference type="STRING" id="428992.SAMN05216272_101327"/>
<keyword evidence="8" id="KW-0418">Kinase</keyword>
<comment type="function">
    <text evidence="6">Catalyzes the phosphorylation of ribose 1,5-bisphosphate to 5-phospho-D-ribosyl alpha-1-diphosphate (PRPP).</text>
</comment>
<dbReference type="GO" id="GO:0005524">
    <property type="term" value="F:ATP binding"/>
    <property type="evidence" value="ECO:0007669"/>
    <property type="project" value="UniProtKB-KW"/>
</dbReference>
<dbReference type="InterPro" id="IPR008145">
    <property type="entry name" value="GK/Ca_channel_bsu"/>
</dbReference>
<evidence type="ECO:0000256" key="5">
    <source>
        <dbReference type="ARBA" id="ARBA00022840"/>
    </source>
</evidence>